<protein>
    <recommendedName>
        <fullName evidence="2">DUF8038 domain-containing protein</fullName>
    </recommendedName>
</protein>
<dbReference type="EMBL" id="JAAEBW010000001">
    <property type="protein sequence ID" value="MBM1194030.1"/>
    <property type="molecule type" value="Genomic_DNA"/>
</dbReference>
<accession>A0ABS1ZC47</accession>
<proteinExistence type="predicted"/>
<dbReference type="InterPro" id="IPR058351">
    <property type="entry name" value="DUF8038"/>
</dbReference>
<feature type="compositionally biased region" description="Basic and acidic residues" evidence="1">
    <location>
        <begin position="50"/>
        <end position="76"/>
    </location>
</feature>
<evidence type="ECO:0000259" key="2">
    <source>
        <dbReference type="Pfam" id="PF26124"/>
    </source>
</evidence>
<comment type="caution">
    <text evidence="3">The sequence shown here is derived from an EMBL/GenBank/DDBJ whole genome shotgun (WGS) entry which is preliminary data.</text>
</comment>
<dbReference type="Pfam" id="PF26124">
    <property type="entry name" value="DUF8038"/>
    <property type="match status" value="1"/>
</dbReference>
<dbReference type="Proteomes" id="UP000809529">
    <property type="component" value="Unassembled WGS sequence"/>
</dbReference>
<evidence type="ECO:0000313" key="3">
    <source>
        <dbReference type="EMBL" id="MBM1194030.1"/>
    </source>
</evidence>
<organism evidence="3 4">
    <name type="scientific">Pseudomonas weihenstephanensis</name>
    <dbReference type="NCBI Taxonomy" id="1608994"/>
    <lineage>
        <taxon>Bacteria</taxon>
        <taxon>Pseudomonadati</taxon>
        <taxon>Pseudomonadota</taxon>
        <taxon>Gammaproteobacteria</taxon>
        <taxon>Pseudomonadales</taxon>
        <taxon>Pseudomonadaceae</taxon>
        <taxon>Pseudomonas</taxon>
    </lineage>
</organism>
<gene>
    <name evidence="3" type="ORF">GYN02_02395</name>
</gene>
<dbReference type="RefSeq" id="WP_203302092.1">
    <property type="nucleotide sequence ID" value="NZ_JAAEBW010000001.1"/>
</dbReference>
<sequence>MTITPVHFRPSSQLPEHSVLKGPEISKPSAREVKGALPASQQTTFGSTRKRADNRNAELDSNSRRPTDTTRNRSALESEEAEPQWTLIRKPRAVDSQSAAPATPGNLRKSGDSQMALRVAQALRLGESTGSVPERIENIVPTSTFGQWWAHLHEGMQSPFFLHWAATKKLDLSKPVQFCANAEPPQRDYLTGMVGGKRTLFLASDRDNRWALDPIMQAARIISPTVGTTNLFESPTRSTSAPYKVVANFYGERIDPQSREDMGYRATRLEQANAFVNLPPTDPMRSSAARSEEALQETRNKLIENHDTHQLIVQLTDILQRSKERAIVFKRRVELPVSDSEHIQPAQLENKLSQAITSDVSSASLTLHPQSPWRALYPDSTTKLGTFISENGWLAPNSDDALTSLVQAVTQPALATPPQGNLGGALSWPIPLSDADQSSVLDAITQNGLGIGGLPSDKKGVLNYLAHNLKLTQEERQNPRAAIQALLATPKAQALGLALERKFKGFSNPDSIKDWTLAALGASLDQPNVATSRLNRVRTRVAGFNLARQGHWGKPAATVVKGLISHLIANRSISAAMAPAAAHLLLSRRAPEFLVKDIPAQVTYGSHAWMNLTTAVARIEAQAPGASALMTFPQVLARATTSPITVREQRMDYAAQRDALVDWGVVNGLMPARADDGYTDAQMSTVSQAFSHQMAELSAASKAYSTPLPDRKEMALKVLKQAFGDSVPFEKKCITVSPPNRDYPGPYSVVDLYLQENFHAKNWSSSSQDVPLNTIKRDSSKLINFNKYFSSHLATFFTAMEKAIAVHVKHLISNLPLEDRKNIEAGRVTVLKESTVSTTRGGWGVEDIPVPQTLLLKTERNGVINTYEINVQKNTVVKRNELNTVPLGAQFSSLSHGRVSGRLRTSPTLNTVVPSGTWAAKITDEKKDITLVNTYASERTRYIAAAMVDDVGIRRLAAEARGLTTFESEVPLYKKVNEFFLSLIPLRSAIINFSEGNIGEGVIDLTLDVFCFAFGLGVAAKGTKAFHMGLSTTSKVAHGVRTLGRAAAGTLNPLSGVDDLARGMILGGSKAFRAMGHGMHQLRGVDLASSIRKPGIAQGVCKALSAGDEIKLLAKLDETSGFWYALDPYTKKPYGRPLETFKAAALSRDALKENIDILYKSFGREPRLDICYATALHIAQADKKITHTVFNSLINQTKNGASADFYRKMNINADTLKDTFRLTDVNESGLLSFVSKNGYNKDKVTHMAYLHKASDNQTYLYHSNSHQLDRFLGGIENLPATAGKANVYALDAQRQRGLQQFMDDGLGSMVAFTPASTLNSQVMATTV</sequence>
<name>A0ABS1ZC47_9PSED</name>
<reference evidence="3 4" key="1">
    <citation type="submission" date="2020-01" db="EMBL/GenBank/DDBJ databases">
        <title>Comparative genomics of meat spoilage bacteria.</title>
        <authorList>
            <person name="Hilgarth M."/>
            <person name="Vogel R.F."/>
        </authorList>
    </citation>
    <scope>NUCLEOTIDE SEQUENCE [LARGE SCALE GENOMIC DNA]</scope>
    <source>
        <strain evidence="3 4">TMW2.2077</strain>
    </source>
</reference>
<feature type="domain" description="DUF8038" evidence="2">
    <location>
        <begin position="1150"/>
        <end position="1322"/>
    </location>
</feature>
<feature type="region of interest" description="Disordered" evidence="1">
    <location>
        <begin position="1"/>
        <end position="113"/>
    </location>
</feature>
<keyword evidence="4" id="KW-1185">Reference proteome</keyword>
<evidence type="ECO:0000313" key="4">
    <source>
        <dbReference type="Proteomes" id="UP000809529"/>
    </source>
</evidence>
<evidence type="ECO:0000256" key="1">
    <source>
        <dbReference type="SAM" id="MobiDB-lite"/>
    </source>
</evidence>